<dbReference type="GO" id="GO:0006814">
    <property type="term" value="P:sodium ion transport"/>
    <property type="evidence" value="ECO:0007669"/>
    <property type="project" value="InterPro"/>
</dbReference>
<feature type="transmembrane region" description="Helical" evidence="7">
    <location>
        <begin position="38"/>
        <end position="61"/>
    </location>
</feature>
<evidence type="ECO:0000256" key="4">
    <source>
        <dbReference type="ARBA" id="ARBA00022967"/>
    </source>
</evidence>
<gene>
    <name evidence="8" type="ORF">S06H3_26091</name>
</gene>
<keyword evidence="5 7" id="KW-1133">Transmembrane helix</keyword>
<dbReference type="NCBIfam" id="TIGR01109">
    <property type="entry name" value="Na_pump_decarbB"/>
    <property type="match status" value="1"/>
</dbReference>
<keyword evidence="2" id="KW-1003">Cell membrane</keyword>
<dbReference type="EMBL" id="BARV01015054">
    <property type="protein sequence ID" value="GAI26346.1"/>
    <property type="molecule type" value="Genomic_DNA"/>
</dbReference>
<proteinExistence type="predicted"/>
<dbReference type="GO" id="GO:0005886">
    <property type="term" value="C:plasma membrane"/>
    <property type="evidence" value="ECO:0007669"/>
    <property type="project" value="UniProtKB-SubCell"/>
</dbReference>
<dbReference type="PANTHER" id="PTHR35806">
    <property type="entry name" value="OXALOACETATE DECARBOXYLASE BETA CHAIN 2"/>
    <property type="match status" value="1"/>
</dbReference>
<reference evidence="8" key="1">
    <citation type="journal article" date="2014" name="Front. Microbiol.">
        <title>High frequency of phylogenetically diverse reductive dehalogenase-homologous genes in deep subseafloor sedimentary metagenomes.</title>
        <authorList>
            <person name="Kawai M."/>
            <person name="Futagami T."/>
            <person name="Toyoda A."/>
            <person name="Takaki Y."/>
            <person name="Nishi S."/>
            <person name="Hori S."/>
            <person name="Arai W."/>
            <person name="Tsubouchi T."/>
            <person name="Morono Y."/>
            <person name="Uchiyama I."/>
            <person name="Ito T."/>
            <person name="Fujiyama A."/>
            <person name="Inagaki F."/>
            <person name="Takami H."/>
        </authorList>
    </citation>
    <scope>NUCLEOTIDE SEQUENCE</scope>
    <source>
        <strain evidence="8">Expedition CK06-06</strain>
    </source>
</reference>
<organism evidence="8">
    <name type="scientific">marine sediment metagenome</name>
    <dbReference type="NCBI Taxonomy" id="412755"/>
    <lineage>
        <taxon>unclassified sequences</taxon>
        <taxon>metagenomes</taxon>
        <taxon>ecological metagenomes</taxon>
    </lineage>
</organism>
<evidence type="ECO:0008006" key="9">
    <source>
        <dbReference type="Google" id="ProtNLM"/>
    </source>
</evidence>
<feature type="non-terminal residue" evidence="8">
    <location>
        <position position="231"/>
    </location>
</feature>
<evidence type="ECO:0000256" key="7">
    <source>
        <dbReference type="SAM" id="Phobius"/>
    </source>
</evidence>
<name>X1N802_9ZZZZ</name>
<feature type="transmembrane region" description="Helical" evidence="7">
    <location>
        <begin position="129"/>
        <end position="150"/>
    </location>
</feature>
<dbReference type="Pfam" id="PF03977">
    <property type="entry name" value="OAD_beta"/>
    <property type="match status" value="1"/>
</dbReference>
<evidence type="ECO:0000256" key="2">
    <source>
        <dbReference type="ARBA" id="ARBA00022475"/>
    </source>
</evidence>
<feature type="transmembrane region" description="Helical" evidence="7">
    <location>
        <begin position="12"/>
        <end position="31"/>
    </location>
</feature>
<accession>X1N802</accession>
<dbReference type="InterPro" id="IPR005661">
    <property type="entry name" value="OadB_MmdB"/>
</dbReference>
<evidence type="ECO:0000256" key="5">
    <source>
        <dbReference type="ARBA" id="ARBA00022989"/>
    </source>
</evidence>
<evidence type="ECO:0000256" key="3">
    <source>
        <dbReference type="ARBA" id="ARBA00022692"/>
    </source>
</evidence>
<keyword evidence="4" id="KW-1278">Translocase</keyword>
<dbReference type="GO" id="GO:0016829">
    <property type="term" value="F:lyase activity"/>
    <property type="evidence" value="ECO:0007669"/>
    <property type="project" value="InterPro"/>
</dbReference>
<feature type="transmembrane region" description="Helical" evidence="7">
    <location>
        <begin position="192"/>
        <end position="211"/>
    </location>
</feature>
<sequence length="231" mass="24739">MFGLYEMAFVGLTWGNILILFIAAGMLYLGIVKKMEPLLLVPIGFGMILVNIPFAGLMVHAQPIEPGAVPMPVEVHGGLAEIMSAVAKGKVGVLNLIYQFGIQTEIIPLLMFLCIGAMADFSPCIARPIYLLFGAATQLGVFVVLVLALLTHQFNLGEAASIGIIGGATGPVAVYLTVAKAPHLLGPIALVAYSYMALVPILQPPVIRALVPKKQRQIYMKPQFREVSTLE</sequence>
<protein>
    <recommendedName>
        <fullName evidence="9">Glutaconyl-CoA decarboxylase subunit beta</fullName>
    </recommendedName>
</protein>
<dbReference type="PANTHER" id="PTHR35806:SF1">
    <property type="entry name" value="OXALOACETATE DECARBOXYLASE BETA CHAIN 2"/>
    <property type="match status" value="1"/>
</dbReference>
<keyword evidence="6 7" id="KW-0472">Membrane</keyword>
<comment type="caution">
    <text evidence="8">The sequence shown here is derived from an EMBL/GenBank/DDBJ whole genome shotgun (WGS) entry which is preliminary data.</text>
</comment>
<evidence type="ECO:0000256" key="6">
    <source>
        <dbReference type="ARBA" id="ARBA00023136"/>
    </source>
</evidence>
<evidence type="ECO:0000313" key="8">
    <source>
        <dbReference type="EMBL" id="GAI26346.1"/>
    </source>
</evidence>
<comment type="subcellular location">
    <subcellularLocation>
        <location evidence="1">Cell membrane</location>
        <topology evidence="1">Multi-pass membrane protein</topology>
    </subcellularLocation>
</comment>
<evidence type="ECO:0000256" key="1">
    <source>
        <dbReference type="ARBA" id="ARBA00004651"/>
    </source>
</evidence>
<dbReference type="AlphaFoldDB" id="X1N802"/>
<keyword evidence="3 7" id="KW-0812">Transmembrane</keyword>